<dbReference type="Pfam" id="PF07730">
    <property type="entry name" value="HisKA_3"/>
    <property type="match status" value="1"/>
</dbReference>
<dbReference type="InterPro" id="IPR036890">
    <property type="entry name" value="HATPase_C_sf"/>
</dbReference>
<accession>A0A430A1J8</accession>
<evidence type="ECO:0000259" key="7">
    <source>
        <dbReference type="SMART" id="SM00387"/>
    </source>
</evidence>
<dbReference type="PANTHER" id="PTHR24421:SF63">
    <property type="entry name" value="SENSOR HISTIDINE KINASE DESK"/>
    <property type="match status" value="1"/>
</dbReference>
<dbReference type="GO" id="GO:0000155">
    <property type="term" value="F:phosphorelay sensor kinase activity"/>
    <property type="evidence" value="ECO:0007669"/>
    <property type="project" value="InterPro"/>
</dbReference>
<dbReference type="Gene3D" id="1.20.5.1930">
    <property type="match status" value="1"/>
</dbReference>
<organism evidence="8 9">
    <name type="scientific">Vagococcus vulneris</name>
    <dbReference type="NCBI Taxonomy" id="1977869"/>
    <lineage>
        <taxon>Bacteria</taxon>
        <taxon>Bacillati</taxon>
        <taxon>Bacillota</taxon>
        <taxon>Bacilli</taxon>
        <taxon>Lactobacillales</taxon>
        <taxon>Enterococcaceae</taxon>
        <taxon>Vagococcus</taxon>
    </lineage>
</organism>
<keyword evidence="4" id="KW-0418">Kinase</keyword>
<keyword evidence="6" id="KW-0472">Membrane</keyword>
<evidence type="ECO:0000313" key="8">
    <source>
        <dbReference type="EMBL" id="RSU00281.1"/>
    </source>
</evidence>
<feature type="transmembrane region" description="Helical" evidence="6">
    <location>
        <begin position="12"/>
        <end position="30"/>
    </location>
</feature>
<dbReference type="Proteomes" id="UP000287857">
    <property type="component" value="Unassembled WGS sequence"/>
</dbReference>
<dbReference type="OrthoDB" id="9797605at2"/>
<proteinExistence type="predicted"/>
<evidence type="ECO:0000256" key="6">
    <source>
        <dbReference type="SAM" id="Phobius"/>
    </source>
</evidence>
<dbReference type="SMART" id="SM00387">
    <property type="entry name" value="HATPase_c"/>
    <property type="match status" value="1"/>
</dbReference>
<dbReference type="Pfam" id="PF02518">
    <property type="entry name" value="HATPase_c"/>
    <property type="match status" value="1"/>
</dbReference>
<keyword evidence="5" id="KW-0902">Two-component regulatory system</keyword>
<dbReference type="GO" id="GO:0016020">
    <property type="term" value="C:membrane"/>
    <property type="evidence" value="ECO:0007669"/>
    <property type="project" value="InterPro"/>
</dbReference>
<keyword evidence="3" id="KW-0808">Transferase</keyword>
<feature type="transmembrane region" description="Helical" evidence="6">
    <location>
        <begin position="96"/>
        <end position="115"/>
    </location>
</feature>
<dbReference type="PANTHER" id="PTHR24421">
    <property type="entry name" value="NITRATE/NITRITE SENSOR PROTEIN NARX-RELATED"/>
    <property type="match status" value="1"/>
</dbReference>
<comment type="catalytic activity">
    <reaction evidence="1">
        <text>ATP + protein L-histidine = ADP + protein N-phospho-L-histidine.</text>
        <dbReference type="EC" id="2.7.13.3"/>
    </reaction>
</comment>
<feature type="transmembrane region" description="Helical" evidence="6">
    <location>
        <begin position="50"/>
        <end position="76"/>
    </location>
</feature>
<keyword evidence="9" id="KW-1185">Reference proteome</keyword>
<dbReference type="SUPFAM" id="SSF55874">
    <property type="entry name" value="ATPase domain of HSP90 chaperone/DNA topoisomerase II/histidine kinase"/>
    <property type="match status" value="1"/>
</dbReference>
<dbReference type="Gene3D" id="3.30.565.10">
    <property type="entry name" value="Histidine kinase-like ATPase, C-terminal domain"/>
    <property type="match status" value="1"/>
</dbReference>
<name>A0A430A1J8_9ENTE</name>
<protein>
    <recommendedName>
        <fullName evidence="2">histidine kinase</fullName>
        <ecNumber evidence="2">2.7.13.3</ecNumber>
    </recommendedName>
</protein>
<reference evidence="8 9" key="1">
    <citation type="submission" date="2017-05" db="EMBL/GenBank/DDBJ databases">
        <title>Vagococcus spp. assemblies.</title>
        <authorList>
            <person name="Gulvik C.A."/>
        </authorList>
    </citation>
    <scope>NUCLEOTIDE SEQUENCE [LARGE SCALE GENOMIC DNA]</scope>
    <source>
        <strain evidence="8 9">SS1995</strain>
    </source>
</reference>
<evidence type="ECO:0000256" key="3">
    <source>
        <dbReference type="ARBA" id="ARBA00022679"/>
    </source>
</evidence>
<dbReference type="GO" id="GO:0046983">
    <property type="term" value="F:protein dimerization activity"/>
    <property type="evidence" value="ECO:0007669"/>
    <property type="project" value="InterPro"/>
</dbReference>
<evidence type="ECO:0000256" key="4">
    <source>
        <dbReference type="ARBA" id="ARBA00022777"/>
    </source>
</evidence>
<dbReference type="InterPro" id="IPR011712">
    <property type="entry name" value="Sig_transdc_His_kin_sub3_dim/P"/>
</dbReference>
<dbReference type="EC" id="2.7.13.3" evidence="2"/>
<feature type="domain" description="Histidine kinase/HSP90-like ATPase" evidence="7">
    <location>
        <begin position="265"/>
        <end position="354"/>
    </location>
</feature>
<sequence length="355" mass="40076">MTFVIISCDIHDYFYIMTLVILFFNKRWQVITMSILKVYRDVYETGTKHLTIRILIQCMAAFIFSIFLKNGTLFIFTAWELGAIPMSSKMFKKQLVLYYLACLFSIVLSMIVKPVDGNVDVISIFIVVVFTIVGPIVSRSAMQASLRFKLLVSQNKRLEAIIQQNERDRIARDLHDNLGQSFSMITLKAELAKKQVDKNPKAAKAELTDIASASRQNLTTIREIVADLHEKTILQVIVEANKNLMTAGILLVTHDEDITADWPLTIQLAVGAIVNESVTNIIRHSGAQLCEMTFKETSSNYQIFVRDDGDGYEENDQTSFGLKGMAQRAEQINGTLMIENNHGTYVTITVPKESD</sequence>
<comment type="caution">
    <text evidence="8">The sequence shown here is derived from an EMBL/GenBank/DDBJ whole genome shotgun (WGS) entry which is preliminary data.</text>
</comment>
<dbReference type="InterPro" id="IPR003594">
    <property type="entry name" value="HATPase_dom"/>
</dbReference>
<dbReference type="InterPro" id="IPR050482">
    <property type="entry name" value="Sensor_HK_TwoCompSys"/>
</dbReference>
<dbReference type="CDD" id="cd16917">
    <property type="entry name" value="HATPase_UhpB-NarQ-NarX-like"/>
    <property type="match status" value="1"/>
</dbReference>
<feature type="transmembrane region" description="Helical" evidence="6">
    <location>
        <begin position="121"/>
        <end position="141"/>
    </location>
</feature>
<dbReference type="AlphaFoldDB" id="A0A430A1J8"/>
<evidence type="ECO:0000256" key="1">
    <source>
        <dbReference type="ARBA" id="ARBA00000085"/>
    </source>
</evidence>
<evidence type="ECO:0000256" key="2">
    <source>
        <dbReference type="ARBA" id="ARBA00012438"/>
    </source>
</evidence>
<evidence type="ECO:0000256" key="5">
    <source>
        <dbReference type="ARBA" id="ARBA00023012"/>
    </source>
</evidence>
<keyword evidence="6" id="KW-1133">Transmembrane helix</keyword>
<keyword evidence="6" id="KW-0812">Transmembrane</keyword>
<dbReference type="EMBL" id="NGJS01000002">
    <property type="protein sequence ID" value="RSU00281.1"/>
    <property type="molecule type" value="Genomic_DNA"/>
</dbReference>
<evidence type="ECO:0000313" key="9">
    <source>
        <dbReference type="Proteomes" id="UP000287857"/>
    </source>
</evidence>
<gene>
    <name evidence="8" type="ORF">CBF37_03005</name>
</gene>